<comment type="caution">
    <text evidence="4">The sequence shown here is derived from an EMBL/GenBank/DDBJ whole genome shotgun (WGS) entry which is preliminary data.</text>
</comment>
<evidence type="ECO:0000256" key="1">
    <source>
        <dbReference type="ARBA" id="ARBA00022679"/>
    </source>
</evidence>
<evidence type="ECO:0000259" key="3">
    <source>
        <dbReference type="PROSITE" id="PS51186"/>
    </source>
</evidence>
<keyword evidence="2" id="KW-0012">Acyltransferase</keyword>
<dbReference type="CDD" id="cd04301">
    <property type="entry name" value="NAT_SF"/>
    <property type="match status" value="1"/>
</dbReference>
<dbReference type="InterPro" id="IPR000182">
    <property type="entry name" value="GNAT_dom"/>
</dbReference>
<feature type="domain" description="N-acetyltransferase" evidence="3">
    <location>
        <begin position="12"/>
        <end position="161"/>
    </location>
</feature>
<dbReference type="Proteomes" id="UP001149163">
    <property type="component" value="Unassembled WGS sequence"/>
</dbReference>
<dbReference type="SUPFAM" id="SSF55729">
    <property type="entry name" value="Acyl-CoA N-acyltransferases (Nat)"/>
    <property type="match status" value="1"/>
</dbReference>
<organism evidence="4 5">
    <name type="scientific">Penicillium canariense</name>
    <dbReference type="NCBI Taxonomy" id="189055"/>
    <lineage>
        <taxon>Eukaryota</taxon>
        <taxon>Fungi</taxon>
        <taxon>Dikarya</taxon>
        <taxon>Ascomycota</taxon>
        <taxon>Pezizomycotina</taxon>
        <taxon>Eurotiomycetes</taxon>
        <taxon>Eurotiomycetidae</taxon>
        <taxon>Eurotiales</taxon>
        <taxon>Aspergillaceae</taxon>
        <taxon>Penicillium</taxon>
    </lineage>
</organism>
<gene>
    <name evidence="4" type="ORF">N7482_005528</name>
</gene>
<dbReference type="PANTHER" id="PTHR43877:SF2">
    <property type="entry name" value="AMINOALKYLPHOSPHONATE N-ACETYLTRANSFERASE-RELATED"/>
    <property type="match status" value="1"/>
</dbReference>
<dbReference type="OrthoDB" id="329272at2759"/>
<dbReference type="InterPro" id="IPR050832">
    <property type="entry name" value="Bact_Acetyltransf"/>
</dbReference>
<proteinExistence type="predicted"/>
<dbReference type="PROSITE" id="PS51186">
    <property type="entry name" value="GNAT"/>
    <property type="match status" value="1"/>
</dbReference>
<evidence type="ECO:0000256" key="2">
    <source>
        <dbReference type="ARBA" id="ARBA00023315"/>
    </source>
</evidence>
<dbReference type="Gene3D" id="3.40.630.30">
    <property type="match status" value="1"/>
</dbReference>
<dbReference type="EMBL" id="JAPQKN010000003">
    <property type="protein sequence ID" value="KAJ5166747.1"/>
    <property type="molecule type" value="Genomic_DNA"/>
</dbReference>
<sequence length="161" mass="18222">MVDPSRASNKNYTITKATAEDVPIIQSMVEAAYSKYIERIGKRPAPMDEDYYQIIHTQNVLVLKDKNNLVVGSIVLEFDPASNSMKVNNLVVHPSAQGHGYGRVMMNCAEDVARSQNCVAVTLYTNVKMYENLGVYLKMGFSETERKNQDGFDRVFFRKDL</sequence>
<dbReference type="GO" id="GO:0016747">
    <property type="term" value="F:acyltransferase activity, transferring groups other than amino-acyl groups"/>
    <property type="evidence" value="ECO:0007669"/>
    <property type="project" value="InterPro"/>
</dbReference>
<dbReference type="RefSeq" id="XP_056543208.1">
    <property type="nucleotide sequence ID" value="XM_056687653.1"/>
</dbReference>
<name>A0A9W9I6S5_9EURO</name>
<dbReference type="Pfam" id="PF00583">
    <property type="entry name" value="Acetyltransf_1"/>
    <property type="match status" value="1"/>
</dbReference>
<evidence type="ECO:0000313" key="4">
    <source>
        <dbReference type="EMBL" id="KAJ5166747.1"/>
    </source>
</evidence>
<dbReference type="GeneID" id="81426829"/>
<dbReference type="InterPro" id="IPR016181">
    <property type="entry name" value="Acyl_CoA_acyltransferase"/>
</dbReference>
<evidence type="ECO:0000313" key="5">
    <source>
        <dbReference type="Proteomes" id="UP001149163"/>
    </source>
</evidence>
<dbReference type="AlphaFoldDB" id="A0A9W9I6S5"/>
<reference evidence="4" key="1">
    <citation type="submission" date="2022-11" db="EMBL/GenBank/DDBJ databases">
        <authorList>
            <person name="Petersen C."/>
        </authorList>
    </citation>
    <scope>NUCLEOTIDE SEQUENCE</scope>
    <source>
        <strain evidence="4">IBT 26290</strain>
    </source>
</reference>
<reference evidence="4" key="2">
    <citation type="journal article" date="2023" name="IMA Fungus">
        <title>Comparative genomic study of the Penicillium genus elucidates a diverse pangenome and 15 lateral gene transfer events.</title>
        <authorList>
            <person name="Petersen C."/>
            <person name="Sorensen T."/>
            <person name="Nielsen M.R."/>
            <person name="Sondergaard T.E."/>
            <person name="Sorensen J.L."/>
            <person name="Fitzpatrick D.A."/>
            <person name="Frisvad J.C."/>
            <person name="Nielsen K.L."/>
        </authorList>
    </citation>
    <scope>NUCLEOTIDE SEQUENCE</scope>
    <source>
        <strain evidence="4">IBT 26290</strain>
    </source>
</reference>
<keyword evidence="1" id="KW-0808">Transferase</keyword>
<dbReference type="PANTHER" id="PTHR43877">
    <property type="entry name" value="AMINOALKYLPHOSPHONATE N-ACETYLTRANSFERASE-RELATED-RELATED"/>
    <property type="match status" value="1"/>
</dbReference>
<protein>
    <submittedName>
        <fullName evidence="4">Acetyltransferase</fullName>
    </submittedName>
</protein>
<keyword evidence="5" id="KW-1185">Reference proteome</keyword>
<accession>A0A9W9I6S5</accession>